<comment type="caution">
    <text evidence="3">The sequence shown here is derived from an EMBL/GenBank/DDBJ whole genome shotgun (WGS) entry which is preliminary data.</text>
</comment>
<evidence type="ECO:0000313" key="3">
    <source>
        <dbReference type="EMBL" id="TYS84866.1"/>
    </source>
</evidence>
<feature type="region of interest" description="Disordered" evidence="2">
    <location>
        <begin position="356"/>
        <end position="384"/>
    </location>
</feature>
<gene>
    <name evidence="3" type="ORF">FZC85_16050</name>
</gene>
<feature type="coiled-coil region" evidence="1">
    <location>
        <begin position="25"/>
        <end position="52"/>
    </location>
</feature>
<dbReference type="EMBL" id="VTEZ01000004">
    <property type="protein sequence ID" value="TYS84866.1"/>
    <property type="molecule type" value="Genomic_DNA"/>
</dbReference>
<dbReference type="OrthoDB" id="2805162at2"/>
<dbReference type="Proteomes" id="UP000324269">
    <property type="component" value="Unassembled WGS sequence"/>
</dbReference>
<reference evidence="3 4" key="1">
    <citation type="submission" date="2019-08" db="EMBL/GenBank/DDBJ databases">
        <title>Bacillus genomes from the desert of Cuatro Cienegas, Coahuila.</title>
        <authorList>
            <person name="Olmedo-Alvarez G."/>
        </authorList>
    </citation>
    <scope>NUCLEOTIDE SEQUENCE [LARGE SCALE GENOMIC DNA]</scope>
    <source>
        <strain evidence="3 4">CH87b_3T</strain>
    </source>
</reference>
<accession>A0A5D4TT92</accession>
<organism evidence="3 4">
    <name type="scientific">Rossellomorea aquimaris</name>
    <dbReference type="NCBI Taxonomy" id="189382"/>
    <lineage>
        <taxon>Bacteria</taxon>
        <taxon>Bacillati</taxon>
        <taxon>Bacillota</taxon>
        <taxon>Bacilli</taxon>
        <taxon>Bacillales</taxon>
        <taxon>Bacillaceae</taxon>
        <taxon>Rossellomorea</taxon>
    </lineage>
</organism>
<dbReference type="RefSeq" id="WP_148969290.1">
    <property type="nucleotide sequence ID" value="NZ_JBNIKW010000003.1"/>
</dbReference>
<keyword evidence="1" id="KW-0175">Coiled coil</keyword>
<evidence type="ECO:0000313" key="4">
    <source>
        <dbReference type="Proteomes" id="UP000324269"/>
    </source>
</evidence>
<dbReference type="AlphaFoldDB" id="A0A5D4TT92"/>
<evidence type="ECO:0000256" key="2">
    <source>
        <dbReference type="SAM" id="MobiDB-lite"/>
    </source>
</evidence>
<proteinExistence type="predicted"/>
<sequence>MTEEEYKINHGTEYPDLMNDIHMISEEIQSLYNNYSKRIKNVSEELSRERSKHLVYQSEIAENHHTILLLTEQIEFLLENIEMNYELDLQLQQELIRISLSDETELINDKNFQVAYKEERIHDNSKDVHFASTPIPEIKVFYESAQVYMKSPLEKIKNEAISLLIEANEYFLSEKKILFEVEVYNNAFVTLIDWLRMHRKQYMRPIKERWYTIVWKFLWGKEEENNHPEILKKLNLIEEQLVSHSMKFNEVKETLIRSNKSEETTKSYLQKIGVLNDELKRIEEYYEDELHSLKNQLEDYKQREKDLEKEVSLLNEKYTGKNKEKSNREVEMEKELDKLKKDLQSRSNKKNEIYQNMKQQQKKQVPHVNPQFDEYGNIPMASESKRTMFNPNKYMR</sequence>
<protein>
    <submittedName>
        <fullName evidence="3">Uncharacterized protein</fullName>
    </submittedName>
</protein>
<name>A0A5D4TT92_9BACI</name>
<evidence type="ECO:0000256" key="1">
    <source>
        <dbReference type="SAM" id="Coils"/>
    </source>
</evidence>